<dbReference type="Gene3D" id="3.40.50.1820">
    <property type="entry name" value="alpha/beta hydrolase"/>
    <property type="match status" value="1"/>
</dbReference>
<dbReference type="VEuPathDB" id="FungiDB:MMYC01_208120"/>
<dbReference type="GO" id="GO:0008474">
    <property type="term" value="F:palmitoyl-(protein) hydrolase activity"/>
    <property type="evidence" value="ECO:0007669"/>
    <property type="project" value="TreeGrafter"/>
</dbReference>
<name>A0A175VW22_9PEZI</name>
<dbReference type="PANTHER" id="PTHR10655:SF63">
    <property type="entry name" value="PHOSPHOLIPASE_CARBOXYLESTERASE_THIOESTERASE DOMAIN-CONTAINING PROTEIN"/>
    <property type="match status" value="1"/>
</dbReference>
<dbReference type="EMBL" id="LCTW02000267">
    <property type="protein sequence ID" value="KXX75482.1"/>
    <property type="molecule type" value="Genomic_DNA"/>
</dbReference>
<dbReference type="InterPro" id="IPR050565">
    <property type="entry name" value="LYPA1-2/EST-like"/>
</dbReference>
<comment type="similarity">
    <text evidence="1">Belongs to the AB hydrolase superfamily. AB hydrolase 2 family.</text>
</comment>
<gene>
    <name evidence="3" type="ORF">MMYC01_208120</name>
</gene>
<dbReference type="STRING" id="100816.A0A175VW22"/>
<dbReference type="InterPro" id="IPR029058">
    <property type="entry name" value="AB_hydrolase_fold"/>
</dbReference>
<dbReference type="Proteomes" id="UP000078237">
    <property type="component" value="Unassembled WGS sequence"/>
</dbReference>
<protein>
    <submittedName>
        <fullName evidence="3">Acyl-protein thioesterase 1</fullName>
    </submittedName>
</protein>
<evidence type="ECO:0000259" key="2">
    <source>
        <dbReference type="Pfam" id="PF02230"/>
    </source>
</evidence>
<sequence>MPTTDFPTVILSPSTTHTHTHTVIFLHGRGDNTKSFTRALSNWRDSRGRNLLDTFPSFKWVFPQAPLRPVAATAKADRDPEIWPQWFDVWNVSDFADREEVQAEGLKEVVPKIRDMIAREASKLGGRWDRVILAGISMGAATGVHTLFNLDVPAEGGGRLAAFMGFCCRCPFAGRGLQGMREALGLEGTPQPGENGVLRGTPMLMEHCADDPLVKIEGGRRLRDILRGFGAAVEWREYPVGGHWFKEPDGIDDVVEFLKTVVLENRGRSAAEGEEAAGTKVPP</sequence>
<dbReference type="GO" id="GO:0005737">
    <property type="term" value="C:cytoplasm"/>
    <property type="evidence" value="ECO:0007669"/>
    <property type="project" value="TreeGrafter"/>
</dbReference>
<evidence type="ECO:0000256" key="1">
    <source>
        <dbReference type="ARBA" id="ARBA00006499"/>
    </source>
</evidence>
<reference evidence="3 4" key="1">
    <citation type="journal article" date="2016" name="Genome Announc.">
        <title>Genome Sequence of Madurella mycetomatis mm55, Isolated from a Human Mycetoma Case in Sudan.</title>
        <authorList>
            <person name="Smit S."/>
            <person name="Derks M.F."/>
            <person name="Bervoets S."/>
            <person name="Fahal A."/>
            <person name="van Leeuwen W."/>
            <person name="van Belkum A."/>
            <person name="van de Sande W.W."/>
        </authorList>
    </citation>
    <scope>NUCLEOTIDE SEQUENCE [LARGE SCALE GENOMIC DNA]</scope>
    <source>
        <strain evidence="4">mm55</strain>
    </source>
</reference>
<dbReference type="OrthoDB" id="2418081at2759"/>
<dbReference type="PANTHER" id="PTHR10655">
    <property type="entry name" value="LYSOPHOSPHOLIPASE-RELATED"/>
    <property type="match status" value="1"/>
</dbReference>
<dbReference type="GO" id="GO:0052689">
    <property type="term" value="F:carboxylic ester hydrolase activity"/>
    <property type="evidence" value="ECO:0007669"/>
    <property type="project" value="TreeGrafter"/>
</dbReference>
<comment type="caution">
    <text evidence="3">The sequence shown here is derived from an EMBL/GenBank/DDBJ whole genome shotgun (WGS) entry which is preliminary data.</text>
</comment>
<dbReference type="SUPFAM" id="SSF53474">
    <property type="entry name" value="alpha/beta-Hydrolases"/>
    <property type="match status" value="1"/>
</dbReference>
<evidence type="ECO:0000313" key="4">
    <source>
        <dbReference type="Proteomes" id="UP000078237"/>
    </source>
</evidence>
<dbReference type="InterPro" id="IPR003140">
    <property type="entry name" value="PLipase/COase/thioEstase"/>
</dbReference>
<keyword evidence="4" id="KW-1185">Reference proteome</keyword>
<organism evidence="3 4">
    <name type="scientific">Madurella mycetomatis</name>
    <dbReference type="NCBI Taxonomy" id="100816"/>
    <lineage>
        <taxon>Eukaryota</taxon>
        <taxon>Fungi</taxon>
        <taxon>Dikarya</taxon>
        <taxon>Ascomycota</taxon>
        <taxon>Pezizomycotina</taxon>
        <taxon>Sordariomycetes</taxon>
        <taxon>Sordariomycetidae</taxon>
        <taxon>Sordariales</taxon>
        <taxon>Sordariales incertae sedis</taxon>
        <taxon>Madurella</taxon>
    </lineage>
</organism>
<evidence type="ECO:0000313" key="3">
    <source>
        <dbReference type="EMBL" id="KXX75482.1"/>
    </source>
</evidence>
<dbReference type="AlphaFoldDB" id="A0A175VW22"/>
<feature type="domain" description="Phospholipase/carboxylesterase/thioesterase" evidence="2">
    <location>
        <begin position="16"/>
        <end position="261"/>
    </location>
</feature>
<proteinExistence type="inferred from homology"/>
<accession>A0A175VW22</accession>
<dbReference type="Pfam" id="PF02230">
    <property type="entry name" value="Abhydrolase_2"/>
    <property type="match status" value="1"/>
</dbReference>